<organism evidence="3 4">
    <name type="scientific">Marchantia polymorpha subsp. ruderalis</name>
    <dbReference type="NCBI Taxonomy" id="1480154"/>
    <lineage>
        <taxon>Eukaryota</taxon>
        <taxon>Viridiplantae</taxon>
        <taxon>Streptophyta</taxon>
        <taxon>Embryophyta</taxon>
        <taxon>Marchantiophyta</taxon>
        <taxon>Marchantiopsida</taxon>
        <taxon>Marchantiidae</taxon>
        <taxon>Marchantiales</taxon>
        <taxon>Marchantiaceae</taxon>
        <taxon>Marchantia</taxon>
    </lineage>
</organism>
<sequence>MLRRKVQKMGLQRIFLDDLLKHVTHDMFQLAKEDLRQRGYKKPFLYSGRAASSAKTSKSKKTKTQIGDMAPPKKSDKVLKLVPLKVPYEELQPFRRELSELRLDFLLWNWNCISASICKEIMVKNKTKGEDLRGNPMLWTIEHRAKVMGSCVGDKWMEDRRLLGSEEAGDCNEDYAYLTTGTHDRPERRLAKRRKVVSDDEGDLALEVRRAETKVEVIRLSRTRARPKRKASRGLVVTEVSDNSVEKTVAPIVSTPEVVVGESTQPMEIEVPSRVLIEVLADVPAEPLKEGTKMASPNSLSLKRTRKREKYDVSKEVVFYVEMVRNKTQLKRAVAVKREWDSATEMAWERATILSTECAASKKMTVDLLTRLEKSTEVYDEAVKQSERLITTAERREKKHVEELAKLEVRRAKEVCIVEELQARSQRRRRLKKIFVARFWRLRSRMEKAEKAYRQLQDESTDELKLRLEKCLNGFAMWGLQTVKCQKLDSLERHLMSTKTNGSVGHKQIVEFIHSFSEGLNEARQNVEVEIVNLLRRI</sequence>
<dbReference type="EMBL" id="LVLJ01000046">
    <property type="protein sequence ID" value="OAE35901.1"/>
    <property type="molecule type" value="Genomic_DNA"/>
</dbReference>
<dbReference type="Proteomes" id="UP000077202">
    <property type="component" value="Unassembled WGS sequence"/>
</dbReference>
<proteinExistence type="predicted"/>
<name>A0A176WTI1_MARPO</name>
<accession>A0A176WTI1</accession>
<reference evidence="3" key="1">
    <citation type="submission" date="2016-03" db="EMBL/GenBank/DDBJ databases">
        <title>Mechanisms controlling the formation of the plant cell surface in tip-growing cells are functionally conserved among land plants.</title>
        <authorList>
            <person name="Honkanen S."/>
            <person name="Jones V.A."/>
            <person name="Morieri G."/>
            <person name="Champion C."/>
            <person name="Hetherington A.J."/>
            <person name="Kelly S."/>
            <person name="Saint-Marcoux D."/>
            <person name="Proust H."/>
            <person name="Prescott H."/>
            <person name="Dolan L."/>
        </authorList>
    </citation>
    <scope>NUCLEOTIDE SEQUENCE [LARGE SCALE GENOMIC DNA]</scope>
    <source>
        <tissue evidence="3">Whole gametophyte</tissue>
    </source>
</reference>
<evidence type="ECO:0000313" key="3">
    <source>
        <dbReference type="EMBL" id="OAE35901.1"/>
    </source>
</evidence>
<feature type="region of interest" description="Disordered" evidence="2">
    <location>
        <begin position="51"/>
        <end position="72"/>
    </location>
</feature>
<keyword evidence="1" id="KW-0175">Coiled coil</keyword>
<comment type="caution">
    <text evidence="3">The sequence shown here is derived from an EMBL/GenBank/DDBJ whole genome shotgun (WGS) entry which is preliminary data.</text>
</comment>
<evidence type="ECO:0000256" key="2">
    <source>
        <dbReference type="SAM" id="MobiDB-lite"/>
    </source>
</evidence>
<evidence type="ECO:0000256" key="1">
    <source>
        <dbReference type="SAM" id="Coils"/>
    </source>
</evidence>
<protein>
    <submittedName>
        <fullName evidence="3">Uncharacterized protein</fullName>
    </submittedName>
</protein>
<dbReference type="AlphaFoldDB" id="A0A176WTI1"/>
<evidence type="ECO:0000313" key="4">
    <source>
        <dbReference type="Proteomes" id="UP000077202"/>
    </source>
</evidence>
<keyword evidence="4" id="KW-1185">Reference proteome</keyword>
<gene>
    <name evidence="3" type="ORF">AXG93_4259s1050</name>
</gene>
<feature type="coiled-coil region" evidence="1">
    <location>
        <begin position="439"/>
        <end position="466"/>
    </location>
</feature>